<evidence type="ECO:0000256" key="1">
    <source>
        <dbReference type="SAM" id="MobiDB-lite"/>
    </source>
</evidence>
<accession>A0AAD6SRK4</accession>
<organism evidence="3 4">
    <name type="scientific">Mycena alexandri</name>
    <dbReference type="NCBI Taxonomy" id="1745969"/>
    <lineage>
        <taxon>Eukaryota</taxon>
        <taxon>Fungi</taxon>
        <taxon>Dikarya</taxon>
        <taxon>Basidiomycota</taxon>
        <taxon>Agaricomycotina</taxon>
        <taxon>Agaricomycetes</taxon>
        <taxon>Agaricomycetidae</taxon>
        <taxon>Agaricales</taxon>
        <taxon>Marasmiineae</taxon>
        <taxon>Mycenaceae</taxon>
        <taxon>Mycena</taxon>
    </lineage>
</organism>
<proteinExistence type="predicted"/>
<keyword evidence="2" id="KW-0732">Signal</keyword>
<dbReference type="AlphaFoldDB" id="A0AAD6SRK4"/>
<gene>
    <name evidence="3" type="ORF">C8F04DRAFT_1357013</name>
</gene>
<feature type="chain" id="PRO_5042138172" evidence="2">
    <location>
        <begin position="22"/>
        <end position="143"/>
    </location>
</feature>
<feature type="compositionally biased region" description="Polar residues" evidence="1">
    <location>
        <begin position="96"/>
        <end position="111"/>
    </location>
</feature>
<evidence type="ECO:0000256" key="2">
    <source>
        <dbReference type="SAM" id="SignalP"/>
    </source>
</evidence>
<evidence type="ECO:0000313" key="4">
    <source>
        <dbReference type="Proteomes" id="UP001218188"/>
    </source>
</evidence>
<feature type="region of interest" description="Disordered" evidence="1">
    <location>
        <begin position="96"/>
        <end position="115"/>
    </location>
</feature>
<dbReference type="EMBL" id="JARJCM010000070">
    <property type="protein sequence ID" value="KAJ7032719.1"/>
    <property type="molecule type" value="Genomic_DNA"/>
</dbReference>
<feature type="signal peptide" evidence="2">
    <location>
        <begin position="1"/>
        <end position="21"/>
    </location>
</feature>
<protein>
    <submittedName>
        <fullName evidence="3">Uncharacterized protein</fullName>
    </submittedName>
</protein>
<dbReference type="Proteomes" id="UP001218188">
    <property type="component" value="Unassembled WGS sequence"/>
</dbReference>
<sequence length="143" mass="15887">MYLKLLLVMLLFVSISLSSSAATAIIRFKVWCSVDTLNHWVLWRITAALVDKLIEWTIETGMVTSSLLYVKMRDNYYLSFRKNVTTPSQSFGFRSLSSEQEPQFPSHSPSNARGGDTVIDGIGSLGAEVLSRGIGQARLSLQP</sequence>
<comment type="caution">
    <text evidence="3">The sequence shown here is derived from an EMBL/GenBank/DDBJ whole genome shotgun (WGS) entry which is preliminary data.</text>
</comment>
<name>A0AAD6SRK4_9AGAR</name>
<keyword evidence="4" id="KW-1185">Reference proteome</keyword>
<evidence type="ECO:0000313" key="3">
    <source>
        <dbReference type="EMBL" id="KAJ7032719.1"/>
    </source>
</evidence>
<reference evidence="3" key="1">
    <citation type="submission" date="2023-03" db="EMBL/GenBank/DDBJ databases">
        <title>Massive genome expansion in bonnet fungi (Mycena s.s.) driven by repeated elements and novel gene families across ecological guilds.</title>
        <authorList>
            <consortium name="Lawrence Berkeley National Laboratory"/>
            <person name="Harder C.B."/>
            <person name="Miyauchi S."/>
            <person name="Viragh M."/>
            <person name="Kuo A."/>
            <person name="Thoen E."/>
            <person name="Andreopoulos B."/>
            <person name="Lu D."/>
            <person name="Skrede I."/>
            <person name="Drula E."/>
            <person name="Henrissat B."/>
            <person name="Morin E."/>
            <person name="Kohler A."/>
            <person name="Barry K."/>
            <person name="LaButti K."/>
            <person name="Morin E."/>
            <person name="Salamov A."/>
            <person name="Lipzen A."/>
            <person name="Mereny Z."/>
            <person name="Hegedus B."/>
            <person name="Baldrian P."/>
            <person name="Stursova M."/>
            <person name="Weitz H."/>
            <person name="Taylor A."/>
            <person name="Grigoriev I.V."/>
            <person name="Nagy L.G."/>
            <person name="Martin F."/>
            <person name="Kauserud H."/>
        </authorList>
    </citation>
    <scope>NUCLEOTIDE SEQUENCE</scope>
    <source>
        <strain evidence="3">CBHHK200</strain>
    </source>
</reference>